<dbReference type="AlphaFoldDB" id="W2WX29"/>
<evidence type="ECO:0000313" key="1">
    <source>
        <dbReference type="EMBL" id="ETP14877.1"/>
    </source>
</evidence>
<evidence type="ECO:0000313" key="2">
    <source>
        <dbReference type="Proteomes" id="UP000018958"/>
    </source>
</evidence>
<comment type="caution">
    <text evidence="1">The sequence shown here is derived from an EMBL/GenBank/DDBJ whole genome shotgun (WGS) entry which is preliminary data.</text>
</comment>
<accession>W2WX29</accession>
<dbReference type="Proteomes" id="UP000018958">
    <property type="component" value="Unassembled WGS sequence"/>
</dbReference>
<organism evidence="1 2">
    <name type="scientific">Phytophthora nicotianae CJ01A1</name>
    <dbReference type="NCBI Taxonomy" id="1317063"/>
    <lineage>
        <taxon>Eukaryota</taxon>
        <taxon>Sar</taxon>
        <taxon>Stramenopiles</taxon>
        <taxon>Oomycota</taxon>
        <taxon>Peronosporomycetes</taxon>
        <taxon>Peronosporales</taxon>
        <taxon>Peronosporaceae</taxon>
        <taxon>Phytophthora</taxon>
    </lineage>
</organism>
<gene>
    <name evidence="1" type="ORF">F441_10216</name>
</gene>
<proteinExistence type="predicted"/>
<sequence>MAGRDYCAAIQELKETHDRLASSISDLNSFKDWVLGSKRTLDNLQRRLVLEEQAWRAAEERENALLEEVARLRALLQQERDCHIPYDRSCARTRSGRLVRN</sequence>
<name>W2WX29_PHYNI</name>
<dbReference type="EMBL" id="ANIX01002012">
    <property type="protein sequence ID" value="ETP14877.1"/>
    <property type="molecule type" value="Genomic_DNA"/>
</dbReference>
<protein>
    <submittedName>
        <fullName evidence="1">Uncharacterized protein</fullName>
    </submittedName>
</protein>
<reference evidence="1 2" key="1">
    <citation type="submission" date="2013-11" db="EMBL/GenBank/DDBJ databases">
        <title>The Genome Sequence of Phytophthora parasitica CJ01A1.</title>
        <authorList>
            <consortium name="The Broad Institute Genomics Platform"/>
            <person name="Russ C."/>
            <person name="Tyler B."/>
            <person name="Panabieres F."/>
            <person name="Shan W."/>
            <person name="Tripathy S."/>
            <person name="Grunwald N."/>
            <person name="Machado M."/>
            <person name="Johnson C.S."/>
            <person name="Walker B."/>
            <person name="Young S.K."/>
            <person name="Zeng Q."/>
            <person name="Gargeya S."/>
            <person name="Fitzgerald M."/>
            <person name="Haas B."/>
            <person name="Abouelleil A."/>
            <person name="Allen A.W."/>
            <person name="Alvarado L."/>
            <person name="Arachchi H.M."/>
            <person name="Berlin A.M."/>
            <person name="Chapman S.B."/>
            <person name="Gainer-Dewar J."/>
            <person name="Goldberg J."/>
            <person name="Griggs A."/>
            <person name="Gujja S."/>
            <person name="Hansen M."/>
            <person name="Howarth C."/>
            <person name="Imamovic A."/>
            <person name="Ireland A."/>
            <person name="Larimer J."/>
            <person name="McCowan C."/>
            <person name="Murphy C."/>
            <person name="Pearson M."/>
            <person name="Poon T.W."/>
            <person name="Priest M."/>
            <person name="Roberts A."/>
            <person name="Saif S."/>
            <person name="Shea T."/>
            <person name="Sisk P."/>
            <person name="Sykes S."/>
            <person name="Wortman J."/>
            <person name="Nusbaum C."/>
            <person name="Birren B."/>
        </authorList>
    </citation>
    <scope>NUCLEOTIDE SEQUENCE [LARGE SCALE GENOMIC DNA]</scope>
    <source>
        <strain evidence="1 2">CJ01A1</strain>
    </source>
</reference>